<accession>A0A7J6CVJ9</accession>
<dbReference type="Proteomes" id="UP000579812">
    <property type="component" value="Unassembled WGS sequence"/>
</dbReference>
<dbReference type="EMBL" id="JAAMOB010000007">
    <property type="protein sequence ID" value="KAF4111368.1"/>
    <property type="molecule type" value="Genomic_DNA"/>
</dbReference>
<comment type="caution">
    <text evidence="2">The sequence shown here is derived from an EMBL/GenBank/DDBJ whole genome shotgun (WGS) entry which is preliminary data.</text>
</comment>
<evidence type="ECO:0000256" key="1">
    <source>
        <dbReference type="SAM" id="MobiDB-lite"/>
    </source>
</evidence>
<feature type="compositionally biased region" description="Basic and acidic residues" evidence="1">
    <location>
        <begin position="98"/>
        <end position="118"/>
    </location>
</feature>
<gene>
    <name evidence="2" type="ORF">G5714_008399</name>
</gene>
<proteinExistence type="predicted"/>
<evidence type="ECO:0000313" key="3">
    <source>
        <dbReference type="Proteomes" id="UP000579812"/>
    </source>
</evidence>
<feature type="region of interest" description="Disordered" evidence="1">
    <location>
        <begin position="98"/>
        <end position="126"/>
    </location>
</feature>
<organism evidence="2 3">
    <name type="scientific">Onychostoma macrolepis</name>
    <dbReference type="NCBI Taxonomy" id="369639"/>
    <lineage>
        <taxon>Eukaryota</taxon>
        <taxon>Metazoa</taxon>
        <taxon>Chordata</taxon>
        <taxon>Craniata</taxon>
        <taxon>Vertebrata</taxon>
        <taxon>Euteleostomi</taxon>
        <taxon>Actinopterygii</taxon>
        <taxon>Neopterygii</taxon>
        <taxon>Teleostei</taxon>
        <taxon>Ostariophysi</taxon>
        <taxon>Cypriniformes</taxon>
        <taxon>Cyprinidae</taxon>
        <taxon>Acrossocheilinae</taxon>
        <taxon>Onychostoma</taxon>
    </lineage>
</organism>
<evidence type="ECO:0000313" key="2">
    <source>
        <dbReference type="EMBL" id="KAF4111368.1"/>
    </source>
</evidence>
<reference evidence="2 3" key="1">
    <citation type="submission" date="2020-04" db="EMBL/GenBank/DDBJ databases">
        <title>Chromosome-level genome assembly of a cyprinid fish Onychostoma macrolepis by integration of Nanopore Sequencing, Bionano and Hi-C technology.</title>
        <authorList>
            <person name="Wang D."/>
        </authorList>
    </citation>
    <scope>NUCLEOTIDE SEQUENCE [LARGE SCALE GENOMIC DNA]</scope>
    <source>
        <strain evidence="2">SWU-2019</strain>
        <tissue evidence="2">Muscle</tissue>
    </source>
</reference>
<keyword evidence="3" id="KW-1185">Reference proteome</keyword>
<sequence>MHHFPCKGAWQLLREQEGGAGVDGGQGRSQAEFVLVDERDPPSSIVWREREEEEGMDSVALSASFLPAQLYLSSAPLLTVAVCFSLSCNIKNARLEREREENMSKEGEERVKERENVPVRDQSCGGCETEREIKQRGFLVMT</sequence>
<dbReference type="AlphaFoldDB" id="A0A7J6CVJ9"/>
<name>A0A7J6CVJ9_9TELE</name>
<protein>
    <submittedName>
        <fullName evidence="2">Uncharacterized protein</fullName>
    </submittedName>
</protein>